<gene>
    <name evidence="6" type="ORF">H9712_03970</name>
</gene>
<evidence type="ECO:0000313" key="7">
    <source>
        <dbReference type="Proteomes" id="UP000823921"/>
    </source>
</evidence>
<sequence length="270" mass="31123">MLVVVIGNVLVWLLDEFSQGFSLSSALCFAPYFILQGEVWRLVTFIFVPTTSNLFFLAISLYFYYWIGSILERQWGVTKFTVFYLLGLVLNIIAGFVLYAFFPVPAVTATMHYVNLSMFFSFATLYGEMQVLLFFVIPIKVKWLAWLDAALFAYDIIYSLVQIPTVGTYAIIGAVVPIVAILNYLIFFWDDLMASLGRVKRQTAHRHSRQTVNFKQATKHAQETRGYIHKCAVCGKTDTDYPDEEFRYCSKCNGYYCYCSQHIHNHVHIE</sequence>
<evidence type="ECO:0000313" key="6">
    <source>
        <dbReference type="EMBL" id="HJB80119.1"/>
    </source>
</evidence>
<name>A0A9D2SAX0_9FIRM</name>
<feature type="transmembrane region" description="Helical" evidence="5">
    <location>
        <begin position="143"/>
        <end position="161"/>
    </location>
</feature>
<evidence type="ECO:0000256" key="1">
    <source>
        <dbReference type="ARBA" id="ARBA00004141"/>
    </source>
</evidence>
<keyword evidence="4 5" id="KW-0472">Membrane</keyword>
<accession>A0A9D2SAX0</accession>
<dbReference type="GO" id="GO:0016020">
    <property type="term" value="C:membrane"/>
    <property type="evidence" value="ECO:0007669"/>
    <property type="project" value="UniProtKB-SubCell"/>
</dbReference>
<dbReference type="CDD" id="cd19757">
    <property type="entry name" value="Bbox1"/>
    <property type="match status" value="1"/>
</dbReference>
<feature type="transmembrane region" description="Helical" evidence="5">
    <location>
        <begin position="42"/>
        <end position="68"/>
    </location>
</feature>
<evidence type="ECO:0000256" key="5">
    <source>
        <dbReference type="SAM" id="Phobius"/>
    </source>
</evidence>
<proteinExistence type="predicted"/>
<dbReference type="EMBL" id="DWXO01000039">
    <property type="protein sequence ID" value="HJB80119.1"/>
    <property type="molecule type" value="Genomic_DNA"/>
</dbReference>
<keyword evidence="3 5" id="KW-1133">Transmembrane helix</keyword>
<organism evidence="6 7">
    <name type="scientific">Candidatus Flavonifractor intestinigallinarum</name>
    <dbReference type="NCBI Taxonomy" id="2838586"/>
    <lineage>
        <taxon>Bacteria</taxon>
        <taxon>Bacillati</taxon>
        <taxon>Bacillota</taxon>
        <taxon>Clostridia</taxon>
        <taxon>Eubacteriales</taxon>
        <taxon>Oscillospiraceae</taxon>
        <taxon>Flavonifractor</taxon>
    </lineage>
</organism>
<dbReference type="Proteomes" id="UP000823921">
    <property type="component" value="Unassembled WGS sequence"/>
</dbReference>
<feature type="transmembrane region" description="Helical" evidence="5">
    <location>
        <begin position="80"/>
        <end position="102"/>
    </location>
</feature>
<feature type="transmembrane region" description="Helical" evidence="5">
    <location>
        <begin position="114"/>
        <end position="136"/>
    </location>
</feature>
<evidence type="ECO:0008006" key="8">
    <source>
        <dbReference type="Google" id="ProtNLM"/>
    </source>
</evidence>
<keyword evidence="2 5" id="KW-0812">Transmembrane</keyword>
<dbReference type="SUPFAM" id="SSF144091">
    <property type="entry name" value="Rhomboid-like"/>
    <property type="match status" value="1"/>
</dbReference>
<dbReference type="Gene3D" id="1.20.1540.10">
    <property type="entry name" value="Rhomboid-like"/>
    <property type="match status" value="1"/>
</dbReference>
<protein>
    <recommendedName>
        <fullName evidence="8">Peptidase S54 rhomboid domain-containing protein</fullName>
    </recommendedName>
</protein>
<dbReference type="InterPro" id="IPR035952">
    <property type="entry name" value="Rhomboid-like_sf"/>
</dbReference>
<evidence type="ECO:0000256" key="4">
    <source>
        <dbReference type="ARBA" id="ARBA00023136"/>
    </source>
</evidence>
<comment type="subcellular location">
    <subcellularLocation>
        <location evidence="1">Membrane</location>
        <topology evidence="1">Multi-pass membrane protein</topology>
    </subcellularLocation>
</comment>
<dbReference type="AlphaFoldDB" id="A0A9D2SAX0"/>
<evidence type="ECO:0000256" key="3">
    <source>
        <dbReference type="ARBA" id="ARBA00022989"/>
    </source>
</evidence>
<reference evidence="6" key="2">
    <citation type="submission" date="2021-04" db="EMBL/GenBank/DDBJ databases">
        <authorList>
            <person name="Gilroy R."/>
        </authorList>
    </citation>
    <scope>NUCLEOTIDE SEQUENCE</scope>
    <source>
        <strain evidence="6">CHK192-8294</strain>
    </source>
</reference>
<evidence type="ECO:0000256" key="2">
    <source>
        <dbReference type="ARBA" id="ARBA00022692"/>
    </source>
</evidence>
<feature type="transmembrane region" description="Helical" evidence="5">
    <location>
        <begin position="167"/>
        <end position="189"/>
    </location>
</feature>
<reference evidence="6" key="1">
    <citation type="journal article" date="2021" name="PeerJ">
        <title>Extensive microbial diversity within the chicken gut microbiome revealed by metagenomics and culture.</title>
        <authorList>
            <person name="Gilroy R."/>
            <person name="Ravi A."/>
            <person name="Getino M."/>
            <person name="Pursley I."/>
            <person name="Horton D.L."/>
            <person name="Alikhan N.F."/>
            <person name="Baker D."/>
            <person name="Gharbi K."/>
            <person name="Hall N."/>
            <person name="Watson M."/>
            <person name="Adriaenssens E.M."/>
            <person name="Foster-Nyarko E."/>
            <person name="Jarju S."/>
            <person name="Secka A."/>
            <person name="Antonio M."/>
            <person name="Oren A."/>
            <person name="Chaudhuri R.R."/>
            <person name="La Ragione R."/>
            <person name="Hildebrand F."/>
            <person name="Pallen M.J."/>
        </authorList>
    </citation>
    <scope>NUCLEOTIDE SEQUENCE</scope>
    <source>
        <strain evidence="6">CHK192-8294</strain>
    </source>
</reference>
<comment type="caution">
    <text evidence="6">The sequence shown here is derived from an EMBL/GenBank/DDBJ whole genome shotgun (WGS) entry which is preliminary data.</text>
</comment>